<organism evidence="1 2">
    <name type="scientific">Nocardioides seonyuensis</name>
    <dbReference type="NCBI Taxonomy" id="2518371"/>
    <lineage>
        <taxon>Bacteria</taxon>
        <taxon>Bacillati</taxon>
        <taxon>Actinomycetota</taxon>
        <taxon>Actinomycetes</taxon>
        <taxon>Propionibacteriales</taxon>
        <taxon>Nocardioidaceae</taxon>
        <taxon>Nocardioides</taxon>
    </lineage>
</organism>
<accession>A0A4P7IL46</accession>
<dbReference type="EMBL" id="CP038436">
    <property type="protein sequence ID" value="QBX56771.1"/>
    <property type="molecule type" value="Genomic_DNA"/>
</dbReference>
<dbReference type="AlphaFoldDB" id="A0A4P7IL46"/>
<gene>
    <name evidence="1" type="ORF">EXE58_15775</name>
</gene>
<dbReference type="Proteomes" id="UP000294853">
    <property type="component" value="Chromosome"/>
</dbReference>
<name>A0A4P7IL46_9ACTN</name>
<dbReference type="RefSeq" id="WP_135268756.1">
    <property type="nucleotide sequence ID" value="NZ_CP038436.1"/>
</dbReference>
<evidence type="ECO:0000313" key="2">
    <source>
        <dbReference type="Proteomes" id="UP000294853"/>
    </source>
</evidence>
<sequence>MRVELLYFDGCPNWTVAEERLHEALRSVDRDDVHVAKVRVGSAQEAEELGFIGSPTIRVDGVDPFASGGEQVGLACRVYSTPGGLGGSPTTDQLVHVLA</sequence>
<keyword evidence="2" id="KW-1185">Reference proteome</keyword>
<protein>
    <submittedName>
        <fullName evidence="1">Thioredoxin family protein</fullName>
    </submittedName>
</protein>
<evidence type="ECO:0000313" key="1">
    <source>
        <dbReference type="EMBL" id="QBX56771.1"/>
    </source>
</evidence>
<reference evidence="1 2" key="1">
    <citation type="submission" date="2019-03" db="EMBL/GenBank/DDBJ databases">
        <title>Three New Species of Nocardioides, Nocardioides euryhalodurans sp. nov., Nocardioides seonyuensis sp. nov. and Nocardioides eburneoflavus sp. nov. Iolated from Soil.</title>
        <authorList>
            <person name="Roh S.G."/>
            <person name="Lee C."/>
            <person name="Kim M.-K."/>
            <person name="Kim S.B."/>
        </authorList>
    </citation>
    <scope>NUCLEOTIDE SEQUENCE [LARGE SCALE GENOMIC DNA]</scope>
    <source>
        <strain evidence="1 2">MMS17-SY207-3</strain>
    </source>
</reference>
<proteinExistence type="predicted"/>
<dbReference type="KEGG" id="nsn:EXE58_15775"/>
<dbReference type="OrthoDB" id="7185309at2"/>